<evidence type="ECO:0000313" key="2">
    <source>
        <dbReference type="EMBL" id="MCL2912394.1"/>
    </source>
</evidence>
<dbReference type="Pfam" id="PF08818">
    <property type="entry name" value="DUF1801"/>
    <property type="match status" value="1"/>
</dbReference>
<feature type="domain" description="YdhG-like" evidence="1">
    <location>
        <begin position="12"/>
        <end position="105"/>
    </location>
</feature>
<accession>A0ABT0N1U5</accession>
<protein>
    <submittedName>
        <fullName evidence="2">DUF1801 domain-containing protein</fullName>
    </submittedName>
</protein>
<comment type="caution">
    <text evidence="2">The sequence shown here is derived from an EMBL/GenBank/DDBJ whole genome shotgun (WGS) entry which is preliminary data.</text>
</comment>
<dbReference type="RefSeq" id="WP_249247225.1">
    <property type="nucleotide sequence ID" value="NZ_JAKIKT010000001.1"/>
</dbReference>
<dbReference type="SUPFAM" id="SSF159888">
    <property type="entry name" value="YdhG-like"/>
    <property type="match status" value="1"/>
</dbReference>
<reference evidence="2 3" key="1">
    <citation type="submission" date="2022-01" db="EMBL/GenBank/DDBJ databases">
        <title>Whole genome-based taxonomy of the Shewanellaceae.</title>
        <authorList>
            <person name="Martin-Rodriguez A.J."/>
        </authorList>
    </citation>
    <scope>NUCLEOTIDE SEQUENCE [LARGE SCALE GENOMIC DNA]</scope>
    <source>
        <strain evidence="2 3">DSM 21332</strain>
    </source>
</reference>
<name>A0ABT0N1U5_9GAMM</name>
<organism evidence="2 3">
    <name type="scientific">Shewanella corallii</name>
    <dbReference type="NCBI Taxonomy" id="560080"/>
    <lineage>
        <taxon>Bacteria</taxon>
        <taxon>Pseudomonadati</taxon>
        <taxon>Pseudomonadota</taxon>
        <taxon>Gammaproteobacteria</taxon>
        <taxon>Alteromonadales</taxon>
        <taxon>Shewanellaceae</taxon>
        <taxon>Shewanella</taxon>
    </lineage>
</organism>
<evidence type="ECO:0000313" key="3">
    <source>
        <dbReference type="Proteomes" id="UP001202831"/>
    </source>
</evidence>
<dbReference type="Proteomes" id="UP001202831">
    <property type="component" value="Unassembled WGS sequence"/>
</dbReference>
<proteinExistence type="predicted"/>
<evidence type="ECO:0000259" key="1">
    <source>
        <dbReference type="Pfam" id="PF08818"/>
    </source>
</evidence>
<dbReference type="InterPro" id="IPR014922">
    <property type="entry name" value="YdhG-like"/>
</dbReference>
<keyword evidence="3" id="KW-1185">Reference proteome</keyword>
<dbReference type="EMBL" id="JAKIKT010000001">
    <property type="protein sequence ID" value="MCL2912394.1"/>
    <property type="molecule type" value="Genomic_DNA"/>
</dbReference>
<gene>
    <name evidence="2" type="ORF">L2725_01110</name>
</gene>
<sequence>MTTQPLDLLPLADQLEAFIQESVPNASRVSKYGGTLFTLKPELKEGQFCGVFIYAAHVQVSISHGMQLDDPKKLLLGTGKTRRHINFKSINEVDFDALKHLLIQASEFK</sequence>